<dbReference type="Proteomes" id="UP001610818">
    <property type="component" value="Unassembled WGS sequence"/>
</dbReference>
<dbReference type="RefSeq" id="WP_397706700.1">
    <property type="nucleotide sequence ID" value="NZ_JBIRGN010000001.1"/>
</dbReference>
<dbReference type="InterPro" id="IPR021005">
    <property type="entry name" value="Znf_CGNR"/>
</dbReference>
<dbReference type="PANTHER" id="PTHR35525">
    <property type="entry name" value="BLL6575 PROTEIN"/>
    <property type="match status" value="1"/>
</dbReference>
<evidence type="ECO:0000313" key="4">
    <source>
        <dbReference type="Proteomes" id="UP001610818"/>
    </source>
</evidence>
<evidence type="ECO:0000313" key="3">
    <source>
        <dbReference type="EMBL" id="MFH8543432.1"/>
    </source>
</evidence>
<name>A0ABW7QEQ0_9ACTN</name>
<dbReference type="InterPro" id="IPR010852">
    <property type="entry name" value="ABATE"/>
</dbReference>
<comment type="caution">
    <text evidence="3">The sequence shown here is derived from an EMBL/GenBank/DDBJ whole genome shotgun (WGS) entry which is preliminary data.</text>
</comment>
<dbReference type="EMBL" id="JBIRGQ010000001">
    <property type="protein sequence ID" value="MFH8543432.1"/>
    <property type="molecule type" value="Genomic_DNA"/>
</dbReference>
<dbReference type="InterPro" id="IPR023286">
    <property type="entry name" value="ABATE_dom_sf"/>
</dbReference>
<evidence type="ECO:0000259" key="2">
    <source>
        <dbReference type="Pfam" id="PF11706"/>
    </source>
</evidence>
<feature type="region of interest" description="Disordered" evidence="1">
    <location>
        <begin position="195"/>
        <end position="215"/>
    </location>
</feature>
<accession>A0ABW7QEQ0</accession>
<dbReference type="Gene3D" id="1.10.3300.10">
    <property type="entry name" value="Jann2411-like domain"/>
    <property type="match status" value="1"/>
</dbReference>
<protein>
    <submittedName>
        <fullName evidence="3">CGNR zinc finger domain-containing protein</fullName>
    </submittedName>
</protein>
<dbReference type="Pfam" id="PF07336">
    <property type="entry name" value="ABATE"/>
    <property type="match status" value="1"/>
</dbReference>
<gene>
    <name evidence="3" type="ORF">ACH4F9_00295</name>
</gene>
<sequence>MTWPATERYFPTAVPGGLGLVQDILNTAPSGGAPDADLLGDVATAQGWISAALPTWAERTGRAAVRLTLTEEDLPKLRQLREQLRRALHSRCGSTGGDSDGGDGRDNDTARFTSCALQVSLHGDAALTTEPEGEGWRWLTSAVLCEALLAQTTGEWRRLKICRNERCATAFYDRSRNNSGVWHSTRDCGNAANLRASRQRRRAGAEAEPTPGGQA</sequence>
<dbReference type="SUPFAM" id="SSF160904">
    <property type="entry name" value="Jann2411-like"/>
    <property type="match status" value="1"/>
</dbReference>
<proteinExistence type="predicted"/>
<evidence type="ECO:0000256" key="1">
    <source>
        <dbReference type="SAM" id="MobiDB-lite"/>
    </source>
</evidence>
<dbReference type="Pfam" id="PF11706">
    <property type="entry name" value="zf-CGNR"/>
    <property type="match status" value="1"/>
</dbReference>
<dbReference type="PANTHER" id="PTHR35525:SF3">
    <property type="entry name" value="BLL6575 PROTEIN"/>
    <property type="match status" value="1"/>
</dbReference>
<reference evidence="3 4" key="1">
    <citation type="submission" date="2024-10" db="EMBL/GenBank/DDBJ databases">
        <title>The Natural Products Discovery Center: Release of the First 8490 Sequenced Strains for Exploring Actinobacteria Biosynthetic Diversity.</title>
        <authorList>
            <person name="Kalkreuter E."/>
            <person name="Kautsar S.A."/>
            <person name="Yang D."/>
            <person name="Bader C.D."/>
            <person name="Teijaro C.N."/>
            <person name="Fluegel L."/>
            <person name="Davis C.M."/>
            <person name="Simpson J.R."/>
            <person name="Lauterbach L."/>
            <person name="Steele A.D."/>
            <person name="Gui C."/>
            <person name="Meng S."/>
            <person name="Li G."/>
            <person name="Viehrig K."/>
            <person name="Ye F."/>
            <person name="Su P."/>
            <person name="Kiefer A.F."/>
            <person name="Nichols A."/>
            <person name="Cepeda A.J."/>
            <person name="Yan W."/>
            <person name="Fan B."/>
            <person name="Jiang Y."/>
            <person name="Adhikari A."/>
            <person name="Zheng C.-J."/>
            <person name="Schuster L."/>
            <person name="Cowan T.M."/>
            <person name="Smanski M.J."/>
            <person name="Chevrette M.G."/>
            <person name="De Carvalho L.P.S."/>
            <person name="Shen B."/>
        </authorList>
    </citation>
    <scope>NUCLEOTIDE SEQUENCE [LARGE SCALE GENOMIC DNA]</scope>
    <source>
        <strain evidence="3 4">NPDC017990</strain>
    </source>
</reference>
<feature type="domain" description="Zinc finger CGNR" evidence="2">
    <location>
        <begin position="158"/>
        <end position="201"/>
    </location>
</feature>
<organism evidence="3 4">
    <name type="scientific">Streptomyces longisporoflavus</name>
    <dbReference type="NCBI Taxonomy" id="28044"/>
    <lineage>
        <taxon>Bacteria</taxon>
        <taxon>Bacillati</taxon>
        <taxon>Actinomycetota</taxon>
        <taxon>Actinomycetes</taxon>
        <taxon>Kitasatosporales</taxon>
        <taxon>Streptomycetaceae</taxon>
        <taxon>Streptomyces</taxon>
    </lineage>
</organism>
<keyword evidence="4" id="KW-1185">Reference proteome</keyword>